<dbReference type="RefSeq" id="WP_084417231.1">
    <property type="nucleotide sequence ID" value="NZ_CP042912.1"/>
</dbReference>
<dbReference type="Gene3D" id="1.20.120.450">
    <property type="entry name" value="dinb family like domain"/>
    <property type="match status" value="1"/>
</dbReference>
<organism evidence="2 3">
    <name type="scientific">Mariniblastus fucicola</name>
    <dbReference type="NCBI Taxonomy" id="980251"/>
    <lineage>
        <taxon>Bacteria</taxon>
        <taxon>Pseudomonadati</taxon>
        <taxon>Planctomycetota</taxon>
        <taxon>Planctomycetia</taxon>
        <taxon>Pirellulales</taxon>
        <taxon>Pirellulaceae</taxon>
        <taxon>Mariniblastus</taxon>
    </lineage>
</organism>
<dbReference type="Proteomes" id="UP000322214">
    <property type="component" value="Chromosome"/>
</dbReference>
<evidence type="ECO:0000313" key="2">
    <source>
        <dbReference type="EMBL" id="QEG20778.1"/>
    </source>
</evidence>
<dbReference type="InterPro" id="IPR034660">
    <property type="entry name" value="DinB/YfiT-like"/>
</dbReference>
<name>A0A5B9P327_9BACT</name>
<feature type="domain" description="DinB-like" evidence="1">
    <location>
        <begin position="32"/>
        <end position="167"/>
    </location>
</feature>
<dbReference type="EMBL" id="CP042912">
    <property type="protein sequence ID" value="QEG20778.1"/>
    <property type="molecule type" value="Genomic_DNA"/>
</dbReference>
<gene>
    <name evidence="2" type="ORF">MFFC18_06290</name>
</gene>
<keyword evidence="3" id="KW-1185">Reference proteome</keyword>
<protein>
    <submittedName>
        <fullName evidence="2">DinB superfamily protein</fullName>
    </submittedName>
</protein>
<proteinExistence type="predicted"/>
<dbReference type="InterPro" id="IPR024775">
    <property type="entry name" value="DinB-like"/>
</dbReference>
<dbReference type="SUPFAM" id="SSF109854">
    <property type="entry name" value="DinB/YfiT-like putative metalloenzymes"/>
    <property type="match status" value="1"/>
</dbReference>
<dbReference type="Pfam" id="PF12867">
    <property type="entry name" value="DinB_2"/>
    <property type="match status" value="1"/>
</dbReference>
<evidence type="ECO:0000313" key="3">
    <source>
        <dbReference type="Proteomes" id="UP000322214"/>
    </source>
</evidence>
<reference evidence="2 3" key="1">
    <citation type="submission" date="2019-08" db="EMBL/GenBank/DDBJ databases">
        <title>Deep-cultivation of Planctomycetes and their phenomic and genomic characterization uncovers novel biology.</title>
        <authorList>
            <person name="Wiegand S."/>
            <person name="Jogler M."/>
            <person name="Boedeker C."/>
            <person name="Pinto D."/>
            <person name="Vollmers J."/>
            <person name="Rivas-Marin E."/>
            <person name="Kohn T."/>
            <person name="Peeters S.H."/>
            <person name="Heuer A."/>
            <person name="Rast P."/>
            <person name="Oberbeckmann S."/>
            <person name="Bunk B."/>
            <person name="Jeske O."/>
            <person name="Meyerdierks A."/>
            <person name="Storesund J.E."/>
            <person name="Kallscheuer N."/>
            <person name="Luecker S."/>
            <person name="Lage O.M."/>
            <person name="Pohl T."/>
            <person name="Merkel B.J."/>
            <person name="Hornburger P."/>
            <person name="Mueller R.-W."/>
            <person name="Bruemmer F."/>
            <person name="Labrenz M."/>
            <person name="Spormann A.M."/>
            <person name="Op den Camp H."/>
            <person name="Overmann J."/>
            <person name="Amann R."/>
            <person name="Jetten M.S.M."/>
            <person name="Mascher T."/>
            <person name="Medema M.H."/>
            <person name="Devos D.P."/>
            <person name="Kaster A.-K."/>
            <person name="Ovreas L."/>
            <person name="Rohde M."/>
            <person name="Galperin M.Y."/>
            <person name="Jogler C."/>
        </authorList>
    </citation>
    <scope>NUCLEOTIDE SEQUENCE [LARGE SCALE GENOMIC DNA]</scope>
    <source>
        <strain evidence="2 3">FC18</strain>
    </source>
</reference>
<dbReference type="KEGG" id="mff:MFFC18_06290"/>
<dbReference type="STRING" id="980251.GCA_001642875_03072"/>
<accession>A0A5B9P327</accession>
<dbReference type="OrthoDB" id="9793216at2"/>
<evidence type="ECO:0000259" key="1">
    <source>
        <dbReference type="Pfam" id="PF12867"/>
    </source>
</evidence>
<dbReference type="AlphaFoldDB" id="A0A5B9P327"/>
<sequence length="173" mass="19642">MNSITRPEPTEYFEYFETYIGKFTPDDFWTEFDGQPAQLESLLGSLPEGEDSKLHDPYTWTLKQVVGHLIDTERIFATRLLQIAVGDPTPNPDFEQNSYVAGLDYEGVAMSDLIEEFATLRRSNSLMLRRLGDEQLSRSGTASGRVLSARAIPFLMGGHVTYHFEIMQKRLGQ</sequence>